<feature type="non-terminal residue" evidence="3">
    <location>
        <position position="1"/>
    </location>
</feature>
<dbReference type="PANTHER" id="PTHR46270">
    <property type="entry name" value="ARMADILLO-TYPE FOLD-RELATED"/>
    <property type="match status" value="1"/>
</dbReference>
<evidence type="ECO:0000313" key="2">
    <source>
        <dbReference type="EMBL" id="CAF1243062.1"/>
    </source>
</evidence>
<evidence type="ECO:0000259" key="1">
    <source>
        <dbReference type="Pfam" id="PF13676"/>
    </source>
</evidence>
<dbReference type="Gene3D" id="3.40.50.10140">
    <property type="entry name" value="Toll/interleukin-1 receptor homology (TIR) domain"/>
    <property type="match status" value="1"/>
</dbReference>
<dbReference type="Proteomes" id="UP000682733">
    <property type="component" value="Unassembled WGS sequence"/>
</dbReference>
<dbReference type="EMBL" id="CAJNOK010016328">
    <property type="protein sequence ID" value="CAF1243062.1"/>
    <property type="molecule type" value="Genomic_DNA"/>
</dbReference>
<accession>A0A8S2PHH0</accession>
<dbReference type="PANTHER" id="PTHR46270:SF2">
    <property type="entry name" value="TIR DOMAIN-CONTAINING PROTEIN"/>
    <property type="match status" value="1"/>
</dbReference>
<sequence>VYKTITELAHKIHKYLTEEKGYKIWIDREEIHGSTIDAMAGAVEKSKFILMCMSEIIISALI</sequence>
<evidence type="ECO:0000313" key="3">
    <source>
        <dbReference type="EMBL" id="CAF4050657.1"/>
    </source>
</evidence>
<proteinExistence type="predicted"/>
<evidence type="ECO:0000313" key="4">
    <source>
        <dbReference type="Proteomes" id="UP000682733"/>
    </source>
</evidence>
<protein>
    <recommendedName>
        <fullName evidence="1">TIR domain-containing protein</fullName>
    </recommendedName>
</protein>
<dbReference type="EMBL" id="CAJOBA010037877">
    <property type="protein sequence ID" value="CAF4050657.1"/>
    <property type="molecule type" value="Genomic_DNA"/>
</dbReference>
<dbReference type="InterPro" id="IPR000157">
    <property type="entry name" value="TIR_dom"/>
</dbReference>
<comment type="caution">
    <text evidence="3">The sequence shown here is derived from an EMBL/GenBank/DDBJ whole genome shotgun (WGS) entry which is preliminary data.</text>
</comment>
<organism evidence="3 4">
    <name type="scientific">Didymodactylos carnosus</name>
    <dbReference type="NCBI Taxonomy" id="1234261"/>
    <lineage>
        <taxon>Eukaryota</taxon>
        <taxon>Metazoa</taxon>
        <taxon>Spiralia</taxon>
        <taxon>Gnathifera</taxon>
        <taxon>Rotifera</taxon>
        <taxon>Eurotatoria</taxon>
        <taxon>Bdelloidea</taxon>
        <taxon>Philodinida</taxon>
        <taxon>Philodinidae</taxon>
        <taxon>Didymodactylos</taxon>
    </lineage>
</organism>
<dbReference type="Pfam" id="PF13676">
    <property type="entry name" value="TIR_2"/>
    <property type="match status" value="1"/>
</dbReference>
<feature type="domain" description="TIR" evidence="1">
    <location>
        <begin position="7"/>
        <end position="55"/>
    </location>
</feature>
<dbReference type="GO" id="GO:0007165">
    <property type="term" value="P:signal transduction"/>
    <property type="evidence" value="ECO:0007669"/>
    <property type="project" value="InterPro"/>
</dbReference>
<dbReference type="Proteomes" id="UP000677228">
    <property type="component" value="Unassembled WGS sequence"/>
</dbReference>
<name>A0A8S2PHH0_9BILA</name>
<reference evidence="3" key="1">
    <citation type="submission" date="2021-02" db="EMBL/GenBank/DDBJ databases">
        <authorList>
            <person name="Nowell W R."/>
        </authorList>
    </citation>
    <scope>NUCLEOTIDE SEQUENCE</scope>
</reference>
<gene>
    <name evidence="2" type="ORF">OVA965_LOCUS25917</name>
    <name evidence="3" type="ORF">TMI583_LOCUS26652</name>
</gene>
<dbReference type="AlphaFoldDB" id="A0A8S2PHH0"/>
<dbReference type="InterPro" id="IPR035897">
    <property type="entry name" value="Toll_tir_struct_dom_sf"/>
</dbReference>